<sequence length="130" mass="14295">MSTIAMADARRLSLMPDPRGEFIRLCAPFMVSRYAHPEAICDCVRTALISEIGDRDILDAILYGVTERGVPTLNQNWLPPDKQTLIPRTMTAIAEPTLDCMFGNGPAKRALENVPIDGFPAMPPVQDLTP</sequence>
<protein>
    <submittedName>
        <fullName evidence="1">Uncharacterized protein</fullName>
    </submittedName>
</protein>
<dbReference type="AlphaFoldDB" id="A0A161QYK3"/>
<gene>
    <name evidence="1" type="ORF">A4A58_15160</name>
</gene>
<name>A0A161QYK3_9BRAD</name>
<reference evidence="1 2" key="1">
    <citation type="submission" date="2016-03" db="EMBL/GenBank/DDBJ databases">
        <title>Microsymbionts genomes from the relict species Vavilovia formosa (Stev.) Fed.</title>
        <authorList>
            <person name="Kopat V."/>
            <person name="Chirak E."/>
            <person name="Kimeklis A."/>
            <person name="Andronov E."/>
        </authorList>
    </citation>
    <scope>NUCLEOTIDE SEQUENCE [LARGE SCALE GENOMIC DNA]</scope>
    <source>
        <strain evidence="1 2">Vaf07</strain>
    </source>
</reference>
<dbReference type="Proteomes" id="UP000076574">
    <property type="component" value="Unassembled WGS sequence"/>
</dbReference>
<evidence type="ECO:0000313" key="2">
    <source>
        <dbReference type="Proteomes" id="UP000076574"/>
    </source>
</evidence>
<proteinExistence type="predicted"/>
<dbReference type="EMBL" id="LVYV01000053">
    <property type="protein sequence ID" value="KZD21121.1"/>
    <property type="molecule type" value="Genomic_DNA"/>
</dbReference>
<keyword evidence="2" id="KW-1185">Reference proteome</keyword>
<evidence type="ECO:0000313" key="1">
    <source>
        <dbReference type="EMBL" id="KZD21121.1"/>
    </source>
</evidence>
<comment type="caution">
    <text evidence="1">The sequence shown here is derived from an EMBL/GenBank/DDBJ whole genome shotgun (WGS) entry which is preliminary data.</text>
</comment>
<organism evidence="1 2">
    <name type="scientific">Tardiphaga robiniae</name>
    <dbReference type="NCBI Taxonomy" id="943830"/>
    <lineage>
        <taxon>Bacteria</taxon>
        <taxon>Pseudomonadati</taxon>
        <taxon>Pseudomonadota</taxon>
        <taxon>Alphaproteobacteria</taxon>
        <taxon>Hyphomicrobiales</taxon>
        <taxon>Nitrobacteraceae</taxon>
        <taxon>Tardiphaga</taxon>
    </lineage>
</organism>
<accession>A0A161QYK3</accession>